<dbReference type="PANTHER" id="PTHR43391">
    <property type="entry name" value="RETINOL DEHYDROGENASE-RELATED"/>
    <property type="match status" value="1"/>
</dbReference>
<evidence type="ECO:0000313" key="5">
    <source>
        <dbReference type="Proteomes" id="UP000238348"/>
    </source>
</evidence>
<evidence type="ECO:0000256" key="3">
    <source>
        <dbReference type="RuleBase" id="RU000363"/>
    </source>
</evidence>
<dbReference type="SUPFAM" id="SSF51735">
    <property type="entry name" value="NAD(P)-binding Rossmann-fold domains"/>
    <property type="match status" value="1"/>
</dbReference>
<dbReference type="PRINTS" id="PR00080">
    <property type="entry name" value="SDRFAMILY"/>
</dbReference>
<dbReference type="PRINTS" id="PR00081">
    <property type="entry name" value="GDHRDH"/>
</dbReference>
<protein>
    <submittedName>
        <fullName evidence="4">Short-chain dehydrogenase</fullName>
    </submittedName>
</protein>
<dbReference type="EMBL" id="CP012673">
    <property type="protein sequence ID" value="AUX39993.1"/>
    <property type="molecule type" value="Genomic_DNA"/>
</dbReference>
<dbReference type="PROSITE" id="PS00061">
    <property type="entry name" value="ADH_SHORT"/>
    <property type="match status" value="1"/>
</dbReference>
<name>A0A2L0EL09_SORCE</name>
<evidence type="ECO:0000313" key="4">
    <source>
        <dbReference type="EMBL" id="AUX39993.1"/>
    </source>
</evidence>
<dbReference type="Proteomes" id="UP000238348">
    <property type="component" value="Chromosome"/>
</dbReference>
<evidence type="ECO:0000256" key="2">
    <source>
        <dbReference type="ARBA" id="ARBA00023002"/>
    </source>
</evidence>
<sequence>MVAARRRPPRAAVWYAPSMPLPKHPRAVVTGASSGLGRALAVELAGRHAKLLLADIDEEGSRETARLVAGAGGEAHTVRCDVSRSEEVEALVGEADRALGGVDLVVNNAGVAVGGEVGEVSLADWAWIMGVNLWGVVHGCHAFAPRFKEQKSGHFLNVASAAGFVAVPGLAPYCVTKAAVIALSETLRLELAPHGAGVTVLCPTFFQTKITESGRGLDQNMRKTAEKLMQRVGLQADYVARRAIEAVDAGRLYAVPHSDGRWYWRAKRAFPELLQDTVLPRLVRKLGKLG</sequence>
<reference evidence="4 5" key="1">
    <citation type="submission" date="2015-09" db="EMBL/GenBank/DDBJ databases">
        <title>Sorangium comparison.</title>
        <authorList>
            <person name="Zaburannyi N."/>
            <person name="Bunk B."/>
            <person name="Overmann J."/>
            <person name="Mueller R."/>
        </authorList>
    </citation>
    <scope>NUCLEOTIDE SEQUENCE [LARGE SCALE GENOMIC DNA]</scope>
    <source>
        <strain evidence="4 5">So ce26</strain>
    </source>
</reference>
<gene>
    <name evidence="4" type="ORF">SOCE26_013880</name>
</gene>
<dbReference type="InterPro" id="IPR020904">
    <property type="entry name" value="Sc_DH/Rdtase_CS"/>
</dbReference>
<comment type="similarity">
    <text evidence="1 3">Belongs to the short-chain dehydrogenases/reductases (SDR) family.</text>
</comment>
<dbReference type="PANTHER" id="PTHR43391:SF12">
    <property type="entry name" value="OXIDOREDUCTASE EPHD-RELATED"/>
    <property type="match status" value="1"/>
</dbReference>
<dbReference type="InterPro" id="IPR036291">
    <property type="entry name" value="NAD(P)-bd_dom_sf"/>
</dbReference>
<organism evidence="4 5">
    <name type="scientific">Sorangium cellulosum</name>
    <name type="common">Polyangium cellulosum</name>
    <dbReference type="NCBI Taxonomy" id="56"/>
    <lineage>
        <taxon>Bacteria</taxon>
        <taxon>Pseudomonadati</taxon>
        <taxon>Myxococcota</taxon>
        <taxon>Polyangia</taxon>
        <taxon>Polyangiales</taxon>
        <taxon>Polyangiaceae</taxon>
        <taxon>Sorangium</taxon>
    </lineage>
</organism>
<accession>A0A2L0EL09</accession>
<dbReference type="GO" id="GO:0016491">
    <property type="term" value="F:oxidoreductase activity"/>
    <property type="evidence" value="ECO:0007669"/>
    <property type="project" value="UniProtKB-KW"/>
</dbReference>
<keyword evidence="2" id="KW-0560">Oxidoreductase</keyword>
<dbReference type="FunFam" id="3.40.50.720:FF:000084">
    <property type="entry name" value="Short-chain dehydrogenase reductase"/>
    <property type="match status" value="1"/>
</dbReference>
<dbReference type="Pfam" id="PF00106">
    <property type="entry name" value="adh_short"/>
    <property type="match status" value="1"/>
</dbReference>
<evidence type="ECO:0000256" key="1">
    <source>
        <dbReference type="ARBA" id="ARBA00006484"/>
    </source>
</evidence>
<dbReference type="Gene3D" id="3.40.50.720">
    <property type="entry name" value="NAD(P)-binding Rossmann-like Domain"/>
    <property type="match status" value="1"/>
</dbReference>
<proteinExistence type="inferred from homology"/>
<dbReference type="AlphaFoldDB" id="A0A2L0EL09"/>
<dbReference type="InterPro" id="IPR002347">
    <property type="entry name" value="SDR_fam"/>
</dbReference>
<dbReference type="CDD" id="cd05233">
    <property type="entry name" value="SDR_c"/>
    <property type="match status" value="1"/>
</dbReference>